<dbReference type="HAMAP" id="MF_00822">
    <property type="entry name" value="UreE"/>
    <property type="match status" value="1"/>
</dbReference>
<dbReference type="EMBL" id="LR134515">
    <property type="protein sequence ID" value="VEJ17633.1"/>
    <property type="molecule type" value="Genomic_DNA"/>
</dbReference>
<evidence type="ECO:0000256" key="3">
    <source>
        <dbReference type="ARBA" id="ARBA00022596"/>
    </source>
</evidence>
<evidence type="ECO:0000259" key="7">
    <source>
        <dbReference type="SMART" id="SM00988"/>
    </source>
</evidence>
<comment type="function">
    <text evidence="5">Involved in urease metallocenter assembly. Binds nickel. Probably functions as a nickel donor during metallocenter assembly.</text>
</comment>
<dbReference type="GO" id="GO:0006457">
    <property type="term" value="P:protein folding"/>
    <property type="evidence" value="ECO:0007669"/>
    <property type="project" value="InterPro"/>
</dbReference>
<proteinExistence type="inferred from homology"/>
<comment type="similarity">
    <text evidence="5">Belongs to the UreE family.</text>
</comment>
<dbReference type="Gene3D" id="2.60.260.20">
    <property type="entry name" value="Urease metallochaperone UreE, N-terminal domain"/>
    <property type="match status" value="1"/>
</dbReference>
<dbReference type="InterPro" id="IPR012406">
    <property type="entry name" value="UreE"/>
</dbReference>
<dbReference type="Pfam" id="PF02814">
    <property type="entry name" value="UreE_N"/>
    <property type="match status" value="1"/>
</dbReference>
<dbReference type="InterPro" id="IPR036118">
    <property type="entry name" value="UreE_N_sf"/>
</dbReference>
<evidence type="ECO:0000256" key="4">
    <source>
        <dbReference type="ARBA" id="ARBA00023186"/>
    </source>
</evidence>
<dbReference type="SMART" id="SM00988">
    <property type="entry name" value="UreE_N"/>
    <property type="match status" value="1"/>
</dbReference>
<dbReference type="SUPFAM" id="SSF69737">
    <property type="entry name" value="Urease metallochaperone UreE, C-terminal domain"/>
    <property type="match status" value="1"/>
</dbReference>
<dbReference type="SUPFAM" id="SSF69287">
    <property type="entry name" value="Urease metallochaperone UreE, N-terminal domain"/>
    <property type="match status" value="1"/>
</dbReference>
<reference evidence="8 9" key="1">
    <citation type="submission" date="2018-12" db="EMBL/GenBank/DDBJ databases">
        <authorList>
            <consortium name="Pathogen Informatics"/>
        </authorList>
    </citation>
    <scope>NUCLEOTIDE SEQUENCE [LARGE SCALE GENOMIC DNA]</scope>
    <source>
        <strain evidence="8 9">NCTC10976</strain>
    </source>
</reference>
<organism evidence="8 9">
    <name type="scientific">Actinobacillus pleuropneumoniae</name>
    <name type="common">Haemophilus pleuropneumoniae</name>
    <dbReference type="NCBI Taxonomy" id="715"/>
    <lineage>
        <taxon>Bacteria</taxon>
        <taxon>Pseudomonadati</taxon>
        <taxon>Pseudomonadota</taxon>
        <taxon>Gammaproteobacteria</taxon>
        <taxon>Pasteurellales</taxon>
        <taxon>Pasteurellaceae</taxon>
        <taxon>Actinobacillus</taxon>
    </lineage>
</organism>
<dbReference type="GO" id="GO:0005737">
    <property type="term" value="C:cytoplasm"/>
    <property type="evidence" value="ECO:0007669"/>
    <property type="project" value="UniProtKB-SubCell"/>
</dbReference>
<keyword evidence="4 5" id="KW-0143">Chaperone</keyword>
<evidence type="ECO:0000256" key="6">
    <source>
        <dbReference type="SAM" id="MobiDB-lite"/>
    </source>
</evidence>
<dbReference type="Gene3D" id="3.30.70.790">
    <property type="entry name" value="UreE, C-terminal domain"/>
    <property type="match status" value="1"/>
</dbReference>
<dbReference type="GO" id="GO:0016151">
    <property type="term" value="F:nickel cation binding"/>
    <property type="evidence" value="ECO:0007669"/>
    <property type="project" value="UniProtKB-UniRule"/>
</dbReference>
<dbReference type="InterPro" id="IPR004029">
    <property type="entry name" value="UreE_N"/>
</dbReference>
<dbReference type="GO" id="GO:0051082">
    <property type="term" value="F:unfolded protein binding"/>
    <property type="evidence" value="ECO:0007669"/>
    <property type="project" value="UniProtKB-UniRule"/>
</dbReference>
<gene>
    <name evidence="5 8" type="primary">ureE</name>
    <name evidence="8" type="ORF">NCTC10976_01780</name>
</gene>
<feature type="region of interest" description="Disordered" evidence="6">
    <location>
        <begin position="159"/>
        <end position="192"/>
    </location>
</feature>
<feature type="compositionally biased region" description="Basic residues" evidence="6">
    <location>
        <begin position="167"/>
        <end position="182"/>
    </location>
</feature>
<keyword evidence="2 5" id="KW-0963">Cytoplasm</keyword>
<accession>A0A223MD50</accession>
<dbReference type="NCBIfam" id="NF009754">
    <property type="entry name" value="PRK13261.1-6"/>
    <property type="match status" value="1"/>
</dbReference>
<evidence type="ECO:0000256" key="5">
    <source>
        <dbReference type="HAMAP-Rule" id="MF_00822"/>
    </source>
</evidence>
<protein>
    <recommendedName>
        <fullName evidence="5">Urease accessory protein UreE</fullName>
    </recommendedName>
</protein>
<dbReference type="PIRSF" id="PIRSF036402">
    <property type="entry name" value="Ureas_acces_UreE"/>
    <property type="match status" value="1"/>
</dbReference>
<dbReference type="GO" id="GO:0065003">
    <property type="term" value="P:protein-containing complex assembly"/>
    <property type="evidence" value="ECO:0007669"/>
    <property type="project" value="InterPro"/>
</dbReference>
<evidence type="ECO:0000313" key="8">
    <source>
        <dbReference type="EMBL" id="VEJ17633.1"/>
    </source>
</evidence>
<evidence type="ECO:0000256" key="1">
    <source>
        <dbReference type="ARBA" id="ARBA00004496"/>
    </source>
</evidence>
<evidence type="ECO:0000256" key="2">
    <source>
        <dbReference type="ARBA" id="ARBA00022490"/>
    </source>
</evidence>
<comment type="subcellular location">
    <subcellularLocation>
        <location evidence="1 5">Cytoplasm</location>
    </subcellularLocation>
</comment>
<name>A0A223MD50_ACTPL</name>
<dbReference type="AlphaFoldDB" id="A0A223MD50"/>
<dbReference type="InterPro" id="IPR007864">
    <property type="entry name" value="UreE_C_dom"/>
</dbReference>
<dbReference type="GO" id="GO:0019627">
    <property type="term" value="P:urea metabolic process"/>
    <property type="evidence" value="ECO:0007669"/>
    <property type="project" value="InterPro"/>
</dbReference>
<keyword evidence="3 5" id="KW-0533">Nickel</keyword>
<feature type="compositionally biased region" description="Basic and acidic residues" evidence="6">
    <location>
        <begin position="183"/>
        <end position="192"/>
    </location>
</feature>
<sequence length="192" mass="21728">MKNTIMQILNPILPVMEDILGNLAELKASGKITNQQIDTVELQWYESERNILRKTSKSGREVAFRLLKEGQRLKHDDVVFVSESLVIAIEILPSEVIVLSPKTLPEMARACYEIGNKHSPLFLDGDEVTLPYDKPMFEWLQAAGFGPQKAERRLSQALRANSAQGHGHSHGHSHSHDHHGYHHHGDGNWHKH</sequence>
<evidence type="ECO:0000313" key="9">
    <source>
        <dbReference type="Proteomes" id="UP000275510"/>
    </source>
</evidence>
<dbReference type="Proteomes" id="UP000275510">
    <property type="component" value="Chromosome"/>
</dbReference>
<feature type="domain" description="UreE urease accessory N-terminal" evidence="7">
    <location>
        <begin position="19"/>
        <end position="87"/>
    </location>
</feature>
<dbReference type="CDD" id="cd00571">
    <property type="entry name" value="UreE"/>
    <property type="match status" value="1"/>
</dbReference>
<dbReference type="Pfam" id="PF05194">
    <property type="entry name" value="UreE_C"/>
    <property type="match status" value="1"/>
</dbReference>